<dbReference type="EMBL" id="JBHLWN010000085">
    <property type="protein sequence ID" value="MFC0215211.1"/>
    <property type="molecule type" value="Genomic_DNA"/>
</dbReference>
<evidence type="ECO:0000313" key="3">
    <source>
        <dbReference type="Proteomes" id="UP001589776"/>
    </source>
</evidence>
<reference evidence="2 3" key="1">
    <citation type="submission" date="2024-09" db="EMBL/GenBank/DDBJ databases">
        <authorList>
            <person name="Sun Q."/>
            <person name="Mori K."/>
        </authorList>
    </citation>
    <scope>NUCLEOTIDE SEQUENCE [LARGE SCALE GENOMIC DNA]</scope>
    <source>
        <strain evidence="2 3">CCM 7759</strain>
    </source>
</reference>
<evidence type="ECO:0000313" key="2">
    <source>
        <dbReference type="EMBL" id="MFC0215211.1"/>
    </source>
</evidence>
<feature type="region of interest" description="Disordered" evidence="1">
    <location>
        <begin position="52"/>
        <end position="99"/>
    </location>
</feature>
<proteinExistence type="predicted"/>
<keyword evidence="3" id="KW-1185">Reference proteome</keyword>
<protein>
    <submittedName>
        <fullName evidence="2">Uncharacterized protein</fullName>
    </submittedName>
</protein>
<organism evidence="2 3">
    <name type="scientific">Paenibacillus chartarius</name>
    <dbReference type="NCBI Taxonomy" id="747481"/>
    <lineage>
        <taxon>Bacteria</taxon>
        <taxon>Bacillati</taxon>
        <taxon>Bacillota</taxon>
        <taxon>Bacilli</taxon>
        <taxon>Bacillales</taxon>
        <taxon>Paenibacillaceae</taxon>
        <taxon>Paenibacillus</taxon>
    </lineage>
</organism>
<name>A0ABV6DRD3_9BACL</name>
<sequence>MYPISPVYANRQYASVEGTYKVHAVSKNSPLHRSGEQTLFDMIMAYNDYVRSPEERHSTRDNNGSAGSEQRRKRSEPAGETGSAPAGANSPVRNGGGRPVVTDAYLRTAIISPPDGASISRPFSPYGRFRELGFDAEHLPARPVPAVGQRLYDSMLSAYAPYRRIGMNYEERS</sequence>
<dbReference type="RefSeq" id="WP_377472657.1">
    <property type="nucleotide sequence ID" value="NZ_JBHLWN010000085.1"/>
</dbReference>
<gene>
    <name evidence="2" type="ORF">ACFFK0_22725</name>
</gene>
<dbReference type="Proteomes" id="UP001589776">
    <property type="component" value="Unassembled WGS sequence"/>
</dbReference>
<comment type="caution">
    <text evidence="2">The sequence shown here is derived from an EMBL/GenBank/DDBJ whole genome shotgun (WGS) entry which is preliminary data.</text>
</comment>
<evidence type="ECO:0000256" key="1">
    <source>
        <dbReference type="SAM" id="MobiDB-lite"/>
    </source>
</evidence>
<accession>A0ABV6DRD3</accession>